<dbReference type="AlphaFoldDB" id="A0A0Q0XJZ8"/>
<comment type="caution">
    <text evidence="2">The sequence shown here is derived from an EMBL/GenBank/DDBJ whole genome shotgun (WGS) entry which is preliminary data.</text>
</comment>
<dbReference type="EMBL" id="LCTZ01000002">
    <property type="protein sequence ID" value="KQC29184.1"/>
    <property type="molecule type" value="Genomic_DNA"/>
</dbReference>
<gene>
    <name evidence="2" type="ORF">AAY42_04170</name>
</gene>
<dbReference type="RefSeq" id="WP_055392739.1">
    <property type="nucleotide sequence ID" value="NZ_LCTZ01000002.1"/>
</dbReference>
<dbReference type="Gene3D" id="1.10.260.40">
    <property type="entry name" value="lambda repressor-like DNA-binding domains"/>
    <property type="match status" value="1"/>
</dbReference>
<dbReference type="InterPro" id="IPR001387">
    <property type="entry name" value="Cro/C1-type_HTH"/>
</dbReference>
<dbReference type="Pfam" id="PF01381">
    <property type="entry name" value="HTH_3"/>
    <property type="match status" value="1"/>
</dbReference>
<reference evidence="2 3" key="1">
    <citation type="submission" date="2015-04" db="EMBL/GenBank/DDBJ databases">
        <title>Complete genome of flavobacterium.</title>
        <authorList>
            <person name="Kwon Y.M."/>
            <person name="Kim S.-J."/>
        </authorList>
    </citation>
    <scope>NUCLEOTIDE SEQUENCE [LARGE SCALE GENOMIC DNA]</scope>
    <source>
        <strain evidence="2 3">DK169</strain>
    </source>
</reference>
<sequence length="125" mass="14029">MNEIIDRIRSIINHYGLTVSTFADKIGVQRSSISHLLSERNKPSLDFVMKVVLAYPSVDLYWLLYGKGDFPNPERENDSDTSALSEISNTIATHGSKSSVLTAKEPIRIALFYADGTFESFEIKK</sequence>
<dbReference type="PATRIC" id="fig|1547436.3.peg.876"/>
<proteinExistence type="predicted"/>
<accession>A0A0Q0XJZ8</accession>
<dbReference type="STRING" id="346185.AAY42_04170"/>
<dbReference type="CDD" id="cd00093">
    <property type="entry name" value="HTH_XRE"/>
    <property type="match status" value="1"/>
</dbReference>
<evidence type="ECO:0000313" key="2">
    <source>
        <dbReference type="EMBL" id="KQC29184.1"/>
    </source>
</evidence>
<organism evidence="2 3">
    <name type="scientific">Flagellimonas eckloniae</name>
    <dbReference type="NCBI Taxonomy" id="346185"/>
    <lineage>
        <taxon>Bacteria</taxon>
        <taxon>Pseudomonadati</taxon>
        <taxon>Bacteroidota</taxon>
        <taxon>Flavobacteriia</taxon>
        <taxon>Flavobacteriales</taxon>
        <taxon>Flavobacteriaceae</taxon>
        <taxon>Flagellimonas</taxon>
    </lineage>
</organism>
<feature type="domain" description="HTH cro/C1-type" evidence="1">
    <location>
        <begin position="8"/>
        <end position="63"/>
    </location>
</feature>
<name>A0A0Q0XJZ8_9FLAO</name>
<dbReference type="Proteomes" id="UP000050827">
    <property type="component" value="Unassembled WGS sequence"/>
</dbReference>
<evidence type="ECO:0000259" key="1">
    <source>
        <dbReference type="PROSITE" id="PS50943"/>
    </source>
</evidence>
<keyword evidence="3" id="KW-1185">Reference proteome</keyword>
<dbReference type="OrthoDB" id="1034290at2"/>
<dbReference type="SMART" id="SM00530">
    <property type="entry name" value="HTH_XRE"/>
    <property type="match status" value="1"/>
</dbReference>
<protein>
    <recommendedName>
        <fullName evidence="1">HTH cro/C1-type domain-containing protein</fullName>
    </recommendedName>
</protein>
<dbReference type="SUPFAM" id="SSF47413">
    <property type="entry name" value="lambda repressor-like DNA-binding domains"/>
    <property type="match status" value="1"/>
</dbReference>
<evidence type="ECO:0000313" key="3">
    <source>
        <dbReference type="Proteomes" id="UP000050827"/>
    </source>
</evidence>
<dbReference type="PROSITE" id="PS50943">
    <property type="entry name" value="HTH_CROC1"/>
    <property type="match status" value="1"/>
</dbReference>
<dbReference type="GO" id="GO:0003677">
    <property type="term" value="F:DNA binding"/>
    <property type="evidence" value="ECO:0007669"/>
    <property type="project" value="InterPro"/>
</dbReference>
<dbReference type="InterPro" id="IPR010982">
    <property type="entry name" value="Lambda_DNA-bd_dom_sf"/>
</dbReference>